<dbReference type="AlphaFoldDB" id="A0A6C2UCG5"/>
<feature type="transmembrane region" description="Helical" evidence="1">
    <location>
        <begin position="23"/>
        <end position="44"/>
    </location>
</feature>
<dbReference type="Proteomes" id="UP000366872">
    <property type="component" value="Unassembled WGS sequence"/>
</dbReference>
<evidence type="ECO:0000313" key="2">
    <source>
        <dbReference type="EMBL" id="VGO17543.1"/>
    </source>
</evidence>
<sequence>MATKLNLPEVDFVDDYREESTRIPLVITLLLLLLTAAPMSYWIFRINQVGTVSTDVSNYDVLVNAVANNVKTVDAMLNNDAEALAAINANSKKQVVTLIVPEVVIVEDRGMEPKEQRALEIELEGIYWSPANPLVGINGETYRMGDSIQGYEIVRIGKTAVQFQGADGNIVVMDMYENLLKAGKK</sequence>
<dbReference type="EMBL" id="CAAHFG010000004">
    <property type="protein sequence ID" value="VGO17543.1"/>
    <property type="molecule type" value="Genomic_DNA"/>
</dbReference>
<evidence type="ECO:0000313" key="3">
    <source>
        <dbReference type="Proteomes" id="UP000366872"/>
    </source>
</evidence>
<keyword evidence="1" id="KW-0812">Transmembrane</keyword>
<proteinExistence type="predicted"/>
<keyword evidence="1" id="KW-1133">Transmembrane helix</keyword>
<gene>
    <name evidence="2" type="ORF">PDESU_06140</name>
</gene>
<organism evidence="2 3">
    <name type="scientific">Pontiella desulfatans</name>
    <dbReference type="NCBI Taxonomy" id="2750659"/>
    <lineage>
        <taxon>Bacteria</taxon>
        <taxon>Pseudomonadati</taxon>
        <taxon>Kiritimatiellota</taxon>
        <taxon>Kiritimatiellia</taxon>
        <taxon>Kiritimatiellales</taxon>
        <taxon>Pontiellaceae</taxon>
        <taxon>Pontiella</taxon>
    </lineage>
</organism>
<keyword evidence="1" id="KW-0472">Membrane</keyword>
<accession>A0A6C2UCG5</accession>
<dbReference type="RefSeq" id="WP_136083006.1">
    <property type="nucleotide sequence ID" value="NZ_CAAHFG010000004.1"/>
</dbReference>
<protein>
    <submittedName>
        <fullName evidence="2">Uncharacterized protein</fullName>
    </submittedName>
</protein>
<name>A0A6C2UCG5_PONDE</name>
<keyword evidence="3" id="KW-1185">Reference proteome</keyword>
<reference evidence="2 3" key="1">
    <citation type="submission" date="2019-04" db="EMBL/GenBank/DDBJ databases">
        <authorList>
            <person name="Van Vliet M D."/>
        </authorList>
    </citation>
    <scope>NUCLEOTIDE SEQUENCE [LARGE SCALE GENOMIC DNA]</scope>
    <source>
        <strain evidence="2 3">F1</strain>
    </source>
</reference>
<evidence type="ECO:0000256" key="1">
    <source>
        <dbReference type="SAM" id="Phobius"/>
    </source>
</evidence>